<feature type="region of interest" description="Disordered" evidence="1">
    <location>
        <begin position="1"/>
        <end position="62"/>
    </location>
</feature>
<evidence type="ECO:0000313" key="2">
    <source>
        <dbReference type="EMBL" id="KAF6429584.1"/>
    </source>
</evidence>
<comment type="caution">
    <text evidence="2">The sequence shown here is derived from an EMBL/GenBank/DDBJ whole genome shotgun (WGS) entry which is preliminary data.</text>
</comment>
<proteinExistence type="predicted"/>
<keyword evidence="3" id="KW-1185">Reference proteome</keyword>
<gene>
    <name evidence="2" type="ORF">HJG59_008956</name>
</gene>
<feature type="compositionally biased region" description="Low complexity" evidence="1">
    <location>
        <begin position="1"/>
        <end position="16"/>
    </location>
</feature>
<evidence type="ECO:0000313" key="3">
    <source>
        <dbReference type="Proteomes" id="UP000550707"/>
    </source>
</evidence>
<dbReference type="AlphaFoldDB" id="A0A7J8E2E1"/>
<accession>A0A7J8E2E1</accession>
<dbReference type="InParanoid" id="A0A7J8E2E1"/>
<feature type="compositionally biased region" description="Polar residues" evidence="1">
    <location>
        <begin position="50"/>
        <end position="61"/>
    </location>
</feature>
<sequence>MPACSAAGPSRPSPSSDGPPPPPGFCELPLPDPAPSHPPAPSTASRRESGSSLHPQETPQLSEPVKPCLVLPLFRVAGTCRTSRTRILHSAVILRLALPPPASYWFSVPGARHAGLAAGPRRCPSAQGSNKRLLYDGHANQQTAMYSKRNLEFSFCRV</sequence>
<dbReference type="Proteomes" id="UP000550707">
    <property type="component" value="Unassembled WGS sequence"/>
</dbReference>
<protein>
    <submittedName>
        <fullName evidence="2">Uncharacterized protein</fullName>
    </submittedName>
</protein>
<name>A0A7J8E2E1_MOLMO</name>
<dbReference type="EMBL" id="JACASF010000015">
    <property type="protein sequence ID" value="KAF6429584.1"/>
    <property type="molecule type" value="Genomic_DNA"/>
</dbReference>
<reference evidence="2 3" key="1">
    <citation type="journal article" date="2020" name="Nature">
        <title>Six reference-quality genomes reveal evolution of bat adaptations.</title>
        <authorList>
            <person name="Jebb D."/>
            <person name="Huang Z."/>
            <person name="Pippel M."/>
            <person name="Hughes G.M."/>
            <person name="Lavrichenko K."/>
            <person name="Devanna P."/>
            <person name="Winkler S."/>
            <person name="Jermiin L.S."/>
            <person name="Skirmuntt E.C."/>
            <person name="Katzourakis A."/>
            <person name="Burkitt-Gray L."/>
            <person name="Ray D.A."/>
            <person name="Sullivan K.A.M."/>
            <person name="Roscito J.G."/>
            <person name="Kirilenko B.M."/>
            <person name="Davalos L.M."/>
            <person name="Corthals A.P."/>
            <person name="Power M.L."/>
            <person name="Jones G."/>
            <person name="Ransome R.D."/>
            <person name="Dechmann D.K.N."/>
            <person name="Locatelli A.G."/>
            <person name="Puechmaille S.J."/>
            <person name="Fedrigo O."/>
            <person name="Jarvis E.D."/>
            <person name="Hiller M."/>
            <person name="Vernes S.C."/>
            <person name="Myers E.W."/>
            <person name="Teeling E.C."/>
        </authorList>
    </citation>
    <scope>NUCLEOTIDE SEQUENCE [LARGE SCALE GENOMIC DNA]</scope>
    <source>
        <strain evidence="2">MMolMol1</strain>
        <tissue evidence="2">Muscle</tissue>
    </source>
</reference>
<feature type="compositionally biased region" description="Pro residues" evidence="1">
    <location>
        <begin position="17"/>
        <end position="41"/>
    </location>
</feature>
<evidence type="ECO:0000256" key="1">
    <source>
        <dbReference type="SAM" id="MobiDB-lite"/>
    </source>
</evidence>
<organism evidence="2 3">
    <name type="scientific">Molossus molossus</name>
    <name type="common">Pallas' mastiff bat</name>
    <name type="synonym">Vespertilio molossus</name>
    <dbReference type="NCBI Taxonomy" id="27622"/>
    <lineage>
        <taxon>Eukaryota</taxon>
        <taxon>Metazoa</taxon>
        <taxon>Chordata</taxon>
        <taxon>Craniata</taxon>
        <taxon>Vertebrata</taxon>
        <taxon>Euteleostomi</taxon>
        <taxon>Mammalia</taxon>
        <taxon>Eutheria</taxon>
        <taxon>Laurasiatheria</taxon>
        <taxon>Chiroptera</taxon>
        <taxon>Yangochiroptera</taxon>
        <taxon>Molossidae</taxon>
        <taxon>Molossus</taxon>
    </lineage>
</organism>